<dbReference type="Proteomes" id="UP000664265">
    <property type="component" value="Unassembled WGS sequence"/>
</dbReference>
<protein>
    <submittedName>
        <fullName evidence="2">Glycosyltransferase</fullName>
    </submittedName>
</protein>
<feature type="domain" description="Spore protein YkvP/CgeB glycosyl transferase-like" evidence="1">
    <location>
        <begin position="186"/>
        <end position="330"/>
    </location>
</feature>
<dbReference type="SUPFAM" id="SSF53756">
    <property type="entry name" value="UDP-Glycosyltransferase/glycogen phosphorylase"/>
    <property type="match status" value="1"/>
</dbReference>
<dbReference type="InterPro" id="IPR055259">
    <property type="entry name" value="YkvP/CgeB_Glyco_trans-like"/>
</dbReference>
<keyword evidence="3" id="KW-1185">Reference proteome</keyword>
<reference evidence="2 3" key="1">
    <citation type="submission" date="2021-01" db="EMBL/GenBank/DDBJ databases">
        <title>Prevotella A2931 sp. nov.</title>
        <authorList>
            <person name="Buhl M."/>
            <person name="Oberhettinger P."/>
        </authorList>
    </citation>
    <scope>NUCLEOTIDE SEQUENCE [LARGE SCALE GENOMIC DNA]</scope>
    <source>
        <strain evidence="2 3">A2931</strain>
    </source>
</reference>
<dbReference type="Pfam" id="PF13524">
    <property type="entry name" value="Glyco_trans_1_2"/>
    <property type="match status" value="1"/>
</dbReference>
<name>A0ABS3M495_9BACT</name>
<dbReference type="EMBL" id="JAERMS010000008">
    <property type="protein sequence ID" value="MBO1362997.1"/>
    <property type="molecule type" value="Genomic_DNA"/>
</dbReference>
<accession>A0ABS3M495</accession>
<evidence type="ECO:0000313" key="3">
    <source>
        <dbReference type="Proteomes" id="UP000664265"/>
    </source>
</evidence>
<dbReference type="RefSeq" id="WP_107583084.1">
    <property type="nucleotide sequence ID" value="NZ_JAERMS010000008.1"/>
</dbReference>
<comment type="caution">
    <text evidence="2">The sequence shown here is derived from an EMBL/GenBank/DDBJ whole genome shotgun (WGS) entry which is preliminary data.</text>
</comment>
<gene>
    <name evidence="2" type="ORF">JHU38_04265</name>
</gene>
<evidence type="ECO:0000313" key="2">
    <source>
        <dbReference type="EMBL" id="MBO1362997.1"/>
    </source>
</evidence>
<proteinExistence type="predicted"/>
<sequence>MRIAIIGSKGYDSMEYNLWDACLHIGHEAAIFDLHDYLFTKNKYGIKADELMRKYSDYYDQKIFRKIAQKVIDWQPELVICVYRFIHPTLISTIKTETKSRIIHINPDAITTFEYQQVFMSDYDAWFTKDPYIVNFMRKNMKLNAILYYEAFNQRIHKKPNKPKQDAESEANIDVMTYGTIYPYRSKMLKHILDANIKLSIYGIRPNRFYDHSLDRAFKNKYIMGCEKAALLYGAKIVFNQMHYAEIESVNCRFFEANGCGAFQLVDYRPILHKLLPINPELVSFKGIDEGIDKIKYYLKHPQERYELSGKIHRYTIERFSYDHLIQYILKSIS</sequence>
<evidence type="ECO:0000259" key="1">
    <source>
        <dbReference type="Pfam" id="PF13524"/>
    </source>
</evidence>
<organism evidence="2 3">
    <name type="scientific">Prevotella illustrans</name>
    <dbReference type="NCBI Taxonomy" id="2800387"/>
    <lineage>
        <taxon>Bacteria</taxon>
        <taxon>Pseudomonadati</taxon>
        <taxon>Bacteroidota</taxon>
        <taxon>Bacteroidia</taxon>
        <taxon>Bacteroidales</taxon>
        <taxon>Prevotellaceae</taxon>
        <taxon>Prevotella</taxon>
    </lineage>
</organism>